<dbReference type="Pfam" id="PF00658">
    <property type="entry name" value="MLLE"/>
    <property type="match status" value="1"/>
</dbReference>
<sequence>KKQKLGDQLFPCVKATGVRQAPKITIRLLDTIPLVELAYCMFDPPALKKKVDRAAISLEQSIHST</sequence>
<feature type="domain" description="PABC" evidence="1">
    <location>
        <begin position="1"/>
        <end position="55"/>
    </location>
</feature>
<evidence type="ECO:0000259" key="1">
    <source>
        <dbReference type="Pfam" id="PF00658"/>
    </source>
</evidence>
<gene>
    <name evidence="2" type="ORF">PHYBLDRAFT_158399</name>
</gene>
<keyword evidence="3" id="KW-1185">Reference proteome</keyword>
<dbReference type="EMBL" id="KV440977">
    <property type="protein sequence ID" value="OAD75419.1"/>
    <property type="molecule type" value="Genomic_DNA"/>
</dbReference>
<dbReference type="InParanoid" id="A0A167N9J4"/>
<dbReference type="Proteomes" id="UP000077315">
    <property type="component" value="Unassembled WGS sequence"/>
</dbReference>
<protein>
    <recommendedName>
        <fullName evidence="1">PABC domain-containing protein</fullName>
    </recommendedName>
</protein>
<evidence type="ECO:0000313" key="2">
    <source>
        <dbReference type="EMBL" id="OAD75419.1"/>
    </source>
</evidence>
<dbReference type="GO" id="GO:0003723">
    <property type="term" value="F:RNA binding"/>
    <property type="evidence" value="ECO:0007669"/>
    <property type="project" value="InterPro"/>
</dbReference>
<dbReference type="Gene3D" id="1.10.1900.10">
    <property type="entry name" value="c-terminal domain of poly(a) binding protein"/>
    <property type="match status" value="1"/>
</dbReference>
<name>A0A167N9J4_PHYB8</name>
<dbReference type="InterPro" id="IPR002004">
    <property type="entry name" value="PABP_HYD_C"/>
</dbReference>
<dbReference type="RefSeq" id="XP_018293459.1">
    <property type="nucleotide sequence ID" value="XM_018433779.1"/>
</dbReference>
<accession>A0A167N9J4</accession>
<dbReference type="VEuPathDB" id="FungiDB:PHYBLDRAFT_158399"/>
<dbReference type="AlphaFoldDB" id="A0A167N9J4"/>
<dbReference type="OrthoDB" id="6159137at2759"/>
<dbReference type="GeneID" id="28994685"/>
<dbReference type="InterPro" id="IPR036053">
    <property type="entry name" value="PABP-dom"/>
</dbReference>
<proteinExistence type="predicted"/>
<reference evidence="3" key="1">
    <citation type="submission" date="2015-06" db="EMBL/GenBank/DDBJ databases">
        <title>Expansion of signal transduction pathways in fungi by whole-genome duplication.</title>
        <authorList>
            <consortium name="DOE Joint Genome Institute"/>
            <person name="Corrochano L.M."/>
            <person name="Kuo A."/>
            <person name="Marcet-Houben M."/>
            <person name="Polaino S."/>
            <person name="Salamov A."/>
            <person name="Villalobos J.M."/>
            <person name="Alvarez M.I."/>
            <person name="Avalos J."/>
            <person name="Benito E.P."/>
            <person name="Benoit I."/>
            <person name="Burger G."/>
            <person name="Camino L.P."/>
            <person name="Canovas D."/>
            <person name="Cerda-Olmedo E."/>
            <person name="Cheng J.-F."/>
            <person name="Dominguez A."/>
            <person name="Elias M."/>
            <person name="Eslava A.P."/>
            <person name="Glaser F."/>
            <person name="Grimwood J."/>
            <person name="Gutierrez G."/>
            <person name="Heitman J."/>
            <person name="Henrissat B."/>
            <person name="Iturriaga E.A."/>
            <person name="Lang B.F."/>
            <person name="Lavin J.L."/>
            <person name="Lee S."/>
            <person name="Li W."/>
            <person name="Lindquist E."/>
            <person name="Lopez-Garcia S."/>
            <person name="Luque E.M."/>
            <person name="Marcos A.T."/>
            <person name="Martin J."/>
            <person name="McCluskey K."/>
            <person name="Medina H.R."/>
            <person name="Miralles-Duran A."/>
            <person name="Miyazaki A."/>
            <person name="Munoz-Torres E."/>
            <person name="Oguiza J.A."/>
            <person name="Ohm R."/>
            <person name="Olmedo M."/>
            <person name="Orejas M."/>
            <person name="Ortiz-Castellanos L."/>
            <person name="Pisabarro A.G."/>
            <person name="Rodriguez-Romero J."/>
            <person name="Ruiz-Herrera J."/>
            <person name="Ruiz-Vazquez R."/>
            <person name="Sanz C."/>
            <person name="Schackwitz W."/>
            <person name="Schmutz J."/>
            <person name="Shahriari M."/>
            <person name="Shelest E."/>
            <person name="Silva-Franco F."/>
            <person name="Soanes D."/>
            <person name="Syed K."/>
            <person name="Tagua V.G."/>
            <person name="Talbot N.J."/>
            <person name="Thon M."/>
            <person name="De vries R.P."/>
            <person name="Wiebenga A."/>
            <person name="Yadav J.S."/>
            <person name="Braun E.L."/>
            <person name="Baker S."/>
            <person name="Garre V."/>
            <person name="Horwitz B."/>
            <person name="Torres-Martinez S."/>
            <person name="Idnurm A."/>
            <person name="Herrera-Estrella A."/>
            <person name="Gabaldon T."/>
            <person name="Grigoriev I.V."/>
        </authorList>
    </citation>
    <scope>NUCLEOTIDE SEQUENCE [LARGE SCALE GENOMIC DNA]</scope>
    <source>
        <strain evidence="3">NRRL 1555(-)</strain>
    </source>
</reference>
<evidence type="ECO:0000313" key="3">
    <source>
        <dbReference type="Proteomes" id="UP000077315"/>
    </source>
</evidence>
<organism evidence="2 3">
    <name type="scientific">Phycomyces blakesleeanus (strain ATCC 8743b / DSM 1359 / FGSC 10004 / NBRC 33097 / NRRL 1555)</name>
    <dbReference type="NCBI Taxonomy" id="763407"/>
    <lineage>
        <taxon>Eukaryota</taxon>
        <taxon>Fungi</taxon>
        <taxon>Fungi incertae sedis</taxon>
        <taxon>Mucoromycota</taxon>
        <taxon>Mucoromycotina</taxon>
        <taxon>Mucoromycetes</taxon>
        <taxon>Mucorales</taxon>
        <taxon>Phycomycetaceae</taxon>
        <taxon>Phycomyces</taxon>
    </lineage>
</organism>
<feature type="non-terminal residue" evidence="2">
    <location>
        <position position="1"/>
    </location>
</feature>
<dbReference type="SUPFAM" id="SSF63570">
    <property type="entry name" value="PABC (PABP) domain"/>
    <property type="match status" value="1"/>
</dbReference>